<dbReference type="EMBL" id="FUXX01000030">
    <property type="protein sequence ID" value="SKA65633.1"/>
    <property type="molecule type" value="Genomic_DNA"/>
</dbReference>
<protein>
    <submittedName>
        <fullName evidence="1">Uncharacterized protein</fullName>
    </submittedName>
</protein>
<keyword evidence="2" id="KW-1185">Reference proteome</keyword>
<sequence length="75" mass="8996">MSDQNKPVNYAAELNREIEILDYKSMMQQEREKGREETILKILRNMVQYGYSEDEALRQMGIPEEQWDSLKEKLN</sequence>
<organism evidence="1 2">
    <name type="scientific">Succinivibrio dextrinosolvens DSM 3072</name>
    <dbReference type="NCBI Taxonomy" id="1123324"/>
    <lineage>
        <taxon>Bacteria</taxon>
        <taxon>Pseudomonadati</taxon>
        <taxon>Pseudomonadota</taxon>
        <taxon>Gammaproteobacteria</taxon>
        <taxon>Aeromonadales</taxon>
        <taxon>Succinivibrionaceae</taxon>
        <taxon>Succinivibrio</taxon>
    </lineage>
</organism>
<dbReference type="AlphaFoldDB" id="A0A1T4VL30"/>
<dbReference type="Proteomes" id="UP000242432">
    <property type="component" value="Unassembled WGS sequence"/>
</dbReference>
<evidence type="ECO:0000313" key="2">
    <source>
        <dbReference type="Proteomes" id="UP000242432"/>
    </source>
</evidence>
<gene>
    <name evidence="1" type="ORF">SAMN02745213_01687</name>
</gene>
<dbReference type="RefSeq" id="WP_078929077.1">
    <property type="nucleotide sequence ID" value="NZ_FUXX01000030.1"/>
</dbReference>
<evidence type="ECO:0000313" key="1">
    <source>
        <dbReference type="EMBL" id="SKA65633.1"/>
    </source>
</evidence>
<proteinExistence type="predicted"/>
<name>A0A1T4VL30_9GAMM</name>
<reference evidence="2" key="1">
    <citation type="submission" date="2017-02" db="EMBL/GenBank/DDBJ databases">
        <authorList>
            <person name="Varghese N."/>
            <person name="Submissions S."/>
        </authorList>
    </citation>
    <scope>NUCLEOTIDE SEQUENCE [LARGE SCALE GENOMIC DNA]</scope>
    <source>
        <strain evidence="2">DSM 3072</strain>
    </source>
</reference>
<accession>A0A1T4VL30</accession>